<proteinExistence type="predicted"/>
<sequence length="259" mass="28360">MAYAWVLWFSFRRYSAYRLAALGEAVSNTVFGFVRGYVLLALWQATPGLGGYTATDAITFSFLTQAMIGPVQIFGGMELTQRIRTGDVSIDLHRPADLQLWWLADDLGRALYTVIGRGTIPMFAGWLAFGILFPPAERWPAFLLSLLLAVVLGFSIRYVISILVFWLTDSRALDSVAIVCSLFLSGMILPLVAFPGPFQTAVRALPWSGLIQVPADVYLGRSPDLLGSFAFQAGWAAVLLLAGRLLTRAAHRKLVIQGG</sequence>
<dbReference type="Pfam" id="PF06182">
    <property type="entry name" value="ABC2_membrane_6"/>
    <property type="match status" value="1"/>
</dbReference>
<keyword evidence="1" id="KW-0472">Membrane</keyword>
<feature type="transmembrane region" description="Helical" evidence="1">
    <location>
        <begin position="21"/>
        <end position="45"/>
    </location>
</feature>
<evidence type="ECO:0000256" key="1">
    <source>
        <dbReference type="SAM" id="Phobius"/>
    </source>
</evidence>
<comment type="caution">
    <text evidence="2">The sequence shown here is derived from an EMBL/GenBank/DDBJ whole genome shotgun (WGS) entry which is preliminary data.</text>
</comment>
<reference evidence="3" key="1">
    <citation type="journal article" date="2019" name="Int. J. Syst. Evol. Microbiol.">
        <title>The Global Catalogue of Microorganisms (GCM) 10K type strain sequencing project: providing services to taxonomists for standard genome sequencing and annotation.</title>
        <authorList>
            <consortium name="The Broad Institute Genomics Platform"/>
            <consortium name="The Broad Institute Genome Sequencing Center for Infectious Disease"/>
            <person name="Wu L."/>
            <person name="Ma J."/>
        </authorList>
    </citation>
    <scope>NUCLEOTIDE SEQUENCE [LARGE SCALE GENOMIC DNA]</scope>
    <source>
        <strain evidence="3">JCM 9377</strain>
    </source>
</reference>
<keyword evidence="1" id="KW-0812">Transmembrane</keyword>
<protein>
    <submittedName>
        <fullName evidence="2">ABC-2 family transporter protein</fullName>
    </submittedName>
</protein>
<accession>A0ABP6Q7E0</accession>
<feature type="transmembrane region" description="Helical" evidence="1">
    <location>
        <begin position="172"/>
        <end position="193"/>
    </location>
</feature>
<dbReference type="RefSeq" id="WP_344825886.1">
    <property type="nucleotide sequence ID" value="NZ_BAAAUV010000005.1"/>
</dbReference>
<organism evidence="2 3">
    <name type="scientific">Actinocorallia longicatena</name>
    <dbReference type="NCBI Taxonomy" id="111803"/>
    <lineage>
        <taxon>Bacteria</taxon>
        <taxon>Bacillati</taxon>
        <taxon>Actinomycetota</taxon>
        <taxon>Actinomycetes</taxon>
        <taxon>Streptosporangiales</taxon>
        <taxon>Thermomonosporaceae</taxon>
        <taxon>Actinocorallia</taxon>
    </lineage>
</organism>
<name>A0ABP6Q7E0_9ACTN</name>
<feature type="transmembrane region" description="Helical" evidence="1">
    <location>
        <begin position="225"/>
        <end position="246"/>
    </location>
</feature>
<gene>
    <name evidence="2" type="ORF">GCM10010468_22600</name>
</gene>
<feature type="transmembrane region" description="Helical" evidence="1">
    <location>
        <begin position="139"/>
        <end position="160"/>
    </location>
</feature>
<dbReference type="PANTHER" id="PTHR36832">
    <property type="entry name" value="SLR1174 PROTEIN-RELATED"/>
    <property type="match status" value="1"/>
</dbReference>
<dbReference type="EMBL" id="BAAAUV010000005">
    <property type="protein sequence ID" value="GAA3206883.1"/>
    <property type="molecule type" value="Genomic_DNA"/>
</dbReference>
<dbReference type="PANTHER" id="PTHR36832:SF2">
    <property type="entry name" value="INTEGRAL MEMBRANE PROTEIN"/>
    <property type="match status" value="1"/>
</dbReference>
<feature type="transmembrane region" description="Helical" evidence="1">
    <location>
        <begin position="110"/>
        <end position="133"/>
    </location>
</feature>
<keyword evidence="1" id="KW-1133">Transmembrane helix</keyword>
<keyword evidence="3" id="KW-1185">Reference proteome</keyword>
<dbReference type="Proteomes" id="UP001501237">
    <property type="component" value="Unassembled WGS sequence"/>
</dbReference>
<feature type="transmembrane region" description="Helical" evidence="1">
    <location>
        <begin position="57"/>
        <end position="75"/>
    </location>
</feature>
<evidence type="ECO:0000313" key="2">
    <source>
        <dbReference type="EMBL" id="GAA3206883.1"/>
    </source>
</evidence>
<dbReference type="InterPro" id="IPR010390">
    <property type="entry name" value="ABC-2_transporter-like"/>
</dbReference>
<evidence type="ECO:0000313" key="3">
    <source>
        <dbReference type="Proteomes" id="UP001501237"/>
    </source>
</evidence>